<evidence type="ECO:0000313" key="3">
    <source>
        <dbReference type="Proteomes" id="UP000002484"/>
    </source>
</evidence>
<organism evidence="2 3">
    <name type="scientific">Pseudofrankia inefficax (strain DSM 45817 / CECT 9037 / DDB 130130 / EuI1c)</name>
    <name type="common">Frankia inefficax</name>
    <dbReference type="NCBI Taxonomy" id="298654"/>
    <lineage>
        <taxon>Bacteria</taxon>
        <taxon>Bacillati</taxon>
        <taxon>Actinomycetota</taxon>
        <taxon>Actinomycetes</taxon>
        <taxon>Frankiales</taxon>
        <taxon>Frankiaceae</taxon>
        <taxon>Pseudofrankia</taxon>
    </lineage>
</organism>
<reference evidence="2 3" key="1">
    <citation type="submission" date="2010-10" db="EMBL/GenBank/DDBJ databases">
        <title>Complete sequence of Frankia sp. EuI1c.</title>
        <authorList>
            <consortium name="US DOE Joint Genome Institute"/>
            <person name="Lucas S."/>
            <person name="Copeland A."/>
            <person name="Lapidus A."/>
            <person name="Cheng J.-F."/>
            <person name="Bruce D."/>
            <person name="Goodwin L."/>
            <person name="Pitluck S."/>
            <person name="Chertkov O."/>
            <person name="Detter J.C."/>
            <person name="Han C."/>
            <person name="Tapia R."/>
            <person name="Land M."/>
            <person name="Hauser L."/>
            <person name="Jeffries C."/>
            <person name="Kyrpides N."/>
            <person name="Ivanova N."/>
            <person name="Mikhailova N."/>
            <person name="Beauchemin N."/>
            <person name="Sen A."/>
            <person name="Sur S.A."/>
            <person name="Gtari M."/>
            <person name="Wall L."/>
            <person name="Tisa L."/>
            <person name="Woyke T."/>
        </authorList>
    </citation>
    <scope>NUCLEOTIDE SEQUENCE [LARGE SCALE GENOMIC DNA]</scope>
    <source>
        <strain evidence="3">DSM 45817 / CECT 9037 / EuI1c</strain>
    </source>
</reference>
<gene>
    <name evidence="2" type="ordered locus">FraEuI1c_6677</name>
</gene>
<dbReference type="InParanoid" id="E3JB26"/>
<dbReference type="Proteomes" id="UP000002484">
    <property type="component" value="Chromosome"/>
</dbReference>
<evidence type="ECO:0000256" key="1">
    <source>
        <dbReference type="SAM" id="MobiDB-lite"/>
    </source>
</evidence>
<dbReference type="KEGG" id="fri:FraEuI1c_6677"/>
<keyword evidence="3" id="KW-1185">Reference proteome</keyword>
<accession>E3JB26</accession>
<dbReference type="HOGENOM" id="CLU_1164529_0_0_11"/>
<dbReference type="AlphaFoldDB" id="E3JB26"/>
<protein>
    <submittedName>
        <fullName evidence="2">Uncharacterized protein</fullName>
    </submittedName>
</protein>
<sequence length="238" mass="26279">MHICQARWAARLLTVVLITLVGVLTLAPDSQAAVRRKVAPGRDHTLRASNHRDVRGPGESDDYRNLVVGNALAGTILDAGPVKHGYRAVWVNGVDRCLWMPVDGQTLQTVSGKARHSCDTFEGLNVGTFASRVNCLTGRKPACSPTNNGSPARIRTSRPGCAAVPAYGNVFPWRTGAQPRDQYGTIRHDYNVLWRYVTKDKRFVMVNDNHKRRDPTFAQTRPAGGHWFFVPAACIDLH</sequence>
<dbReference type="eggNOG" id="ENOG502ZE23">
    <property type="taxonomic scope" value="Bacteria"/>
</dbReference>
<proteinExistence type="predicted"/>
<feature type="region of interest" description="Disordered" evidence="1">
    <location>
        <begin position="37"/>
        <end position="60"/>
    </location>
</feature>
<dbReference type="EMBL" id="CP002299">
    <property type="protein sequence ID" value="ADP84647.1"/>
    <property type="molecule type" value="Genomic_DNA"/>
</dbReference>
<name>E3JB26_PSEI1</name>
<feature type="compositionally biased region" description="Basic and acidic residues" evidence="1">
    <location>
        <begin position="40"/>
        <end position="60"/>
    </location>
</feature>
<evidence type="ECO:0000313" key="2">
    <source>
        <dbReference type="EMBL" id="ADP84647.1"/>
    </source>
</evidence>